<accession>A0A0B6S4T7</accession>
<organism evidence="1 2">
    <name type="scientific">Burkholderia plantarii</name>
    <dbReference type="NCBI Taxonomy" id="41899"/>
    <lineage>
        <taxon>Bacteria</taxon>
        <taxon>Pseudomonadati</taxon>
        <taxon>Pseudomonadota</taxon>
        <taxon>Betaproteobacteria</taxon>
        <taxon>Burkholderiales</taxon>
        <taxon>Burkholderiaceae</taxon>
        <taxon>Burkholderia</taxon>
    </lineage>
</organism>
<dbReference type="KEGG" id="bgp:BGL_2c02140"/>
<proteinExistence type="predicted"/>
<dbReference type="Proteomes" id="UP000031838">
    <property type="component" value="Chromosome 2"/>
</dbReference>
<dbReference type="EMBL" id="CP002581">
    <property type="protein sequence ID" value="AJK48310.1"/>
    <property type="molecule type" value="Genomic_DNA"/>
</dbReference>
<reference evidence="1 2" key="2">
    <citation type="journal article" date="2016" name="Appl. Microbiol. Biotechnol.">
        <title>Mutations improving production and secretion of extracellular lipase by Burkholderia glumae PG1.</title>
        <authorList>
            <person name="Knapp A."/>
            <person name="Voget S."/>
            <person name="Gao R."/>
            <person name="Zaburannyi N."/>
            <person name="Krysciak D."/>
            <person name="Breuer M."/>
            <person name="Hauer B."/>
            <person name="Streit W.R."/>
            <person name="Muller R."/>
            <person name="Daniel R."/>
            <person name="Jaeger K.E."/>
        </authorList>
    </citation>
    <scope>NUCLEOTIDE SEQUENCE [LARGE SCALE GENOMIC DNA]</scope>
    <source>
        <strain evidence="1 2">PG1</strain>
    </source>
</reference>
<name>A0A0B6S4T7_BURPL</name>
<evidence type="ECO:0000313" key="1">
    <source>
        <dbReference type="EMBL" id="AJK48310.1"/>
    </source>
</evidence>
<evidence type="ECO:0000313" key="2">
    <source>
        <dbReference type="Proteomes" id="UP000031838"/>
    </source>
</evidence>
<keyword evidence="2" id="KW-1185">Reference proteome</keyword>
<gene>
    <name evidence="1" type="ORF">BGL_2c02140</name>
</gene>
<reference evidence="2" key="1">
    <citation type="submission" date="2011-03" db="EMBL/GenBank/DDBJ databases">
        <authorList>
            <person name="Voget S."/>
            <person name="Streit W.R."/>
            <person name="Jaeger K.E."/>
            <person name="Daniel R."/>
        </authorList>
    </citation>
    <scope>NUCLEOTIDE SEQUENCE [LARGE SCALE GENOMIC DNA]</scope>
    <source>
        <strain evidence="2">PG1</strain>
    </source>
</reference>
<dbReference type="HOGENOM" id="CLU_2341342_0_0_4"/>
<protein>
    <submittedName>
        <fullName evidence="1">Uncharacterized protein</fullName>
    </submittedName>
</protein>
<dbReference type="AlphaFoldDB" id="A0A0B6S4T7"/>
<sequence>MSWRRFMAPPPACIAKVVGRTTRREYDVFHIGKAPQSDPADIACIREDANVSRSVSALHVDTPVSTVRRREPGDGTPGGIAARMPQPVRKNSLAICG</sequence>